<evidence type="ECO:0000313" key="1">
    <source>
        <dbReference type="EMBL" id="NDV87338.1"/>
    </source>
</evidence>
<proteinExistence type="predicted"/>
<keyword evidence="2" id="KW-1185">Reference proteome</keyword>
<name>A0A6L9MI06_9HYPH</name>
<dbReference type="InterPro" id="IPR023157">
    <property type="entry name" value="AGR-C-984p-like_sf"/>
</dbReference>
<dbReference type="AlphaFoldDB" id="A0A6L9MI06"/>
<dbReference type="SUPFAM" id="SSF158837">
    <property type="entry name" value="AGR C 984p-like"/>
    <property type="match status" value="5"/>
</dbReference>
<gene>
    <name evidence="1" type="ORF">GTW51_11565</name>
</gene>
<dbReference type="EMBL" id="JAAAMJ010000007">
    <property type="protein sequence ID" value="NDV87338.1"/>
    <property type="molecule type" value="Genomic_DNA"/>
</dbReference>
<dbReference type="RefSeq" id="WP_163044079.1">
    <property type="nucleotide sequence ID" value="NZ_JAAAMJ010000007.1"/>
</dbReference>
<protein>
    <submittedName>
        <fullName evidence="1">DUF1217 domain-containing protein</fullName>
    </submittedName>
</protein>
<sequence length="714" mass="77544">MLSTYLSYQLYTRDMPKTLDRIASDPVINRDAEYYRANIHSVSTVDEFMDDYRLYSYAMKAYGLEEQIPSRALIKKVLESDLGDKTSIANKLSDERYRAFAAAFNFAKATEPVAPTGQTTAQTDLLVDAYSEHRIRGGQAHAATTKAYLDGIGSITDVDAFLDNRTLFTVALEAAGIDASIASRAFIRDVLTGNAADGPAAKGDLRYTVLAAMLPFEPDGSAPAEGLQSPSHANTTVFAWLDRKGLGTSPQAAAYQVSYYEAEIGGVRTADDLVENIRLFGVTLSSVGLNAGIETPAFAWTILTSDPADPQSALNRMAEDTPEQLLRKQQYQALVERFNFDAQGNVPAGESAQTDASKKATVEAYFTNYQNQNASSDRVATSLFKAAIASVKTAAQFVSVGALYDYALTAFDLDPSEESRSTIMRVLRSDLSDPKSFANSIGDERYVRLAAAFNFDDSGKVAAPRLAQTAANQTDTAERYAERLGADPTDAAIEKAKAETEAYRSALASVVSVKDFVASKTLTDYALKAYGLEADRLSQKDLVAILTSDLSDPESFVNASGDKRMIEFAAAYAFTPEGGIDRDRANVQTAKNFLSTQDFFLRQAMEEEAGADNEAVRLALYFRRMGPDLTSFYDVLADPALLNVVQIAVGLPAESGQSNIDVQKRTLEKKLNLESFKDPQQLERFISRFIALYDAQSASSVSSPALTILGGAML</sequence>
<dbReference type="Proteomes" id="UP000476332">
    <property type="component" value="Unassembled WGS sequence"/>
</dbReference>
<reference evidence="1 2" key="1">
    <citation type="submission" date="2020-01" db="EMBL/GenBank/DDBJ databases">
        <title>Genomes of bacteria type strains.</title>
        <authorList>
            <person name="Chen J."/>
            <person name="Zhu S."/>
            <person name="Chen J."/>
        </authorList>
    </citation>
    <scope>NUCLEOTIDE SEQUENCE [LARGE SCALE GENOMIC DNA]</scope>
    <source>
        <strain evidence="1 2">KCTC 52919</strain>
    </source>
</reference>
<accession>A0A6L9MI06</accession>
<dbReference type="InterPro" id="IPR010626">
    <property type="entry name" value="DUF1217"/>
</dbReference>
<evidence type="ECO:0000313" key="2">
    <source>
        <dbReference type="Proteomes" id="UP000476332"/>
    </source>
</evidence>
<dbReference type="Gene3D" id="1.10.3700.10">
    <property type="entry name" value="AGR C 984p-like"/>
    <property type="match status" value="3"/>
</dbReference>
<comment type="caution">
    <text evidence="1">The sequence shown here is derived from an EMBL/GenBank/DDBJ whole genome shotgun (WGS) entry which is preliminary data.</text>
</comment>
<organism evidence="1 2">
    <name type="scientific">Aurantimonas aggregata</name>
    <dbReference type="NCBI Taxonomy" id="2047720"/>
    <lineage>
        <taxon>Bacteria</taxon>
        <taxon>Pseudomonadati</taxon>
        <taxon>Pseudomonadota</taxon>
        <taxon>Alphaproteobacteria</taxon>
        <taxon>Hyphomicrobiales</taxon>
        <taxon>Aurantimonadaceae</taxon>
        <taxon>Aurantimonas</taxon>
    </lineage>
</organism>
<dbReference type="Pfam" id="PF06748">
    <property type="entry name" value="DUF1217"/>
    <property type="match status" value="3"/>
</dbReference>